<keyword evidence="1" id="KW-1133">Transmembrane helix</keyword>
<accession>A0A1V5ZHX1</accession>
<gene>
    <name evidence="2" type="ORF">BWY04_01522</name>
</gene>
<dbReference type="Proteomes" id="UP000485621">
    <property type="component" value="Unassembled WGS sequence"/>
</dbReference>
<organism evidence="2">
    <name type="scientific">candidate division CPR1 bacterium ADurb.Bin160</name>
    <dbReference type="NCBI Taxonomy" id="1852826"/>
    <lineage>
        <taxon>Bacteria</taxon>
        <taxon>candidate division CPR1</taxon>
    </lineage>
</organism>
<evidence type="ECO:0000313" key="2">
    <source>
        <dbReference type="EMBL" id="OQB39783.1"/>
    </source>
</evidence>
<proteinExistence type="predicted"/>
<evidence type="ECO:0000256" key="1">
    <source>
        <dbReference type="SAM" id="Phobius"/>
    </source>
</evidence>
<reference evidence="2" key="1">
    <citation type="submission" date="2017-02" db="EMBL/GenBank/DDBJ databases">
        <title>Delving into the versatile metabolic prowess of the omnipresent phylum Bacteroidetes.</title>
        <authorList>
            <person name="Nobu M.K."/>
            <person name="Mei R."/>
            <person name="Narihiro T."/>
            <person name="Kuroda K."/>
            <person name="Liu W.-T."/>
        </authorList>
    </citation>
    <scope>NUCLEOTIDE SEQUENCE</scope>
    <source>
        <strain evidence="2">ADurb.Bin160</strain>
    </source>
</reference>
<keyword evidence="1" id="KW-0812">Transmembrane</keyword>
<comment type="caution">
    <text evidence="2">The sequence shown here is derived from an EMBL/GenBank/DDBJ whole genome shotgun (WGS) entry which is preliminary data.</text>
</comment>
<dbReference type="EMBL" id="MWDB01000075">
    <property type="protein sequence ID" value="OQB39783.1"/>
    <property type="molecule type" value="Genomic_DNA"/>
</dbReference>
<sequence>MFLWNTSSTSTVFRVSLSARFSMLSLIDMNFFNRLSEYFIIFYLYYKTYTIISNNHKSKIKRKTKKHLSKFAKFEIVTII</sequence>
<feature type="transmembrane region" description="Helical" evidence="1">
    <location>
        <begin position="38"/>
        <end position="56"/>
    </location>
</feature>
<keyword evidence="1" id="KW-0472">Membrane</keyword>
<protein>
    <submittedName>
        <fullName evidence="2">Uncharacterized protein</fullName>
    </submittedName>
</protein>
<name>A0A1V5ZHX1_9BACT</name>
<dbReference type="AlphaFoldDB" id="A0A1V5ZHX1"/>